<reference evidence="9" key="1">
    <citation type="journal article" date="2019" name="Int. J. Syst. Evol. Microbiol.">
        <title>The Global Catalogue of Microorganisms (GCM) 10K type strain sequencing project: providing services to taxonomists for standard genome sequencing and annotation.</title>
        <authorList>
            <consortium name="The Broad Institute Genomics Platform"/>
            <consortium name="The Broad Institute Genome Sequencing Center for Infectious Disease"/>
            <person name="Wu L."/>
            <person name="Ma J."/>
        </authorList>
    </citation>
    <scope>NUCLEOTIDE SEQUENCE [LARGE SCALE GENOMIC DNA]</scope>
    <source>
        <strain evidence="9">KCTC 62195</strain>
    </source>
</reference>
<feature type="transmembrane region" description="Helical" evidence="7">
    <location>
        <begin position="102"/>
        <end position="119"/>
    </location>
</feature>
<feature type="transmembrane region" description="Helical" evidence="7">
    <location>
        <begin position="71"/>
        <end position="90"/>
    </location>
</feature>
<dbReference type="RefSeq" id="WP_377813067.1">
    <property type="nucleotide sequence ID" value="NZ_JBHRSJ010000007.1"/>
</dbReference>
<feature type="transmembrane region" description="Helical" evidence="7">
    <location>
        <begin position="284"/>
        <end position="307"/>
    </location>
</feature>
<evidence type="ECO:0000256" key="3">
    <source>
        <dbReference type="ARBA" id="ARBA00022679"/>
    </source>
</evidence>
<evidence type="ECO:0000256" key="5">
    <source>
        <dbReference type="ARBA" id="ARBA00022989"/>
    </source>
</evidence>
<keyword evidence="5 7" id="KW-1133">Transmembrane helix</keyword>
<evidence type="ECO:0000256" key="6">
    <source>
        <dbReference type="ARBA" id="ARBA00023136"/>
    </source>
</evidence>
<dbReference type="PANTHER" id="PTHR22926">
    <property type="entry name" value="PHOSPHO-N-ACETYLMURAMOYL-PENTAPEPTIDE-TRANSFERASE"/>
    <property type="match status" value="1"/>
</dbReference>
<feature type="transmembrane region" description="Helical" evidence="7">
    <location>
        <begin position="47"/>
        <end position="65"/>
    </location>
</feature>
<feature type="transmembrane region" description="Helical" evidence="7">
    <location>
        <begin position="6"/>
        <end position="26"/>
    </location>
</feature>
<keyword evidence="9" id="KW-1185">Reference proteome</keyword>
<keyword evidence="6 7" id="KW-0472">Membrane</keyword>
<feature type="transmembrane region" description="Helical" evidence="7">
    <location>
        <begin position="313"/>
        <end position="330"/>
    </location>
</feature>
<keyword evidence="2" id="KW-1003">Cell membrane</keyword>
<organism evidence="8 9">
    <name type="scientific">Azotobacter bryophylli</name>
    <dbReference type="NCBI Taxonomy" id="1986537"/>
    <lineage>
        <taxon>Bacteria</taxon>
        <taxon>Pseudomonadati</taxon>
        <taxon>Pseudomonadota</taxon>
        <taxon>Gammaproteobacteria</taxon>
        <taxon>Pseudomonadales</taxon>
        <taxon>Pseudomonadaceae</taxon>
        <taxon>Azotobacter</taxon>
    </lineage>
</organism>
<feature type="transmembrane region" description="Helical" evidence="7">
    <location>
        <begin position="131"/>
        <end position="152"/>
    </location>
</feature>
<dbReference type="CDD" id="cd06854">
    <property type="entry name" value="GT_WbpL_WbcO_like"/>
    <property type="match status" value="1"/>
</dbReference>
<gene>
    <name evidence="8" type="ORF">ACFOJE_04450</name>
</gene>
<comment type="subcellular location">
    <subcellularLocation>
        <location evidence="1">Cell membrane</location>
        <topology evidence="1">Multi-pass membrane protein</topology>
    </subcellularLocation>
</comment>
<keyword evidence="3" id="KW-0808">Transferase</keyword>
<evidence type="ECO:0000256" key="2">
    <source>
        <dbReference type="ARBA" id="ARBA00022475"/>
    </source>
</evidence>
<dbReference type="PANTHER" id="PTHR22926:SF3">
    <property type="entry name" value="UNDECAPRENYL-PHOSPHATE ALPHA-N-ACETYLGLUCOSAMINYL 1-PHOSPHATE TRANSFERASE"/>
    <property type="match status" value="1"/>
</dbReference>
<evidence type="ECO:0000256" key="4">
    <source>
        <dbReference type="ARBA" id="ARBA00022692"/>
    </source>
</evidence>
<keyword evidence="4 7" id="KW-0812">Transmembrane</keyword>
<feature type="transmembrane region" description="Helical" evidence="7">
    <location>
        <begin position="159"/>
        <end position="178"/>
    </location>
</feature>
<name>A0ABV7APR1_9GAMM</name>
<feature type="transmembrane region" description="Helical" evidence="7">
    <location>
        <begin position="184"/>
        <end position="205"/>
    </location>
</feature>
<feature type="transmembrane region" description="Helical" evidence="7">
    <location>
        <begin position="236"/>
        <end position="255"/>
    </location>
</feature>
<evidence type="ECO:0000313" key="8">
    <source>
        <dbReference type="EMBL" id="MFC2971468.1"/>
    </source>
</evidence>
<accession>A0ABV7APR1</accession>
<dbReference type="InterPro" id="IPR000715">
    <property type="entry name" value="Glycosyl_transferase_4"/>
</dbReference>
<proteinExistence type="predicted"/>
<dbReference type="EMBL" id="JBHRSJ010000007">
    <property type="protein sequence ID" value="MFC2971468.1"/>
    <property type="molecule type" value="Genomic_DNA"/>
</dbReference>
<feature type="transmembrane region" description="Helical" evidence="7">
    <location>
        <begin position="212"/>
        <end position="230"/>
    </location>
</feature>
<evidence type="ECO:0000256" key="1">
    <source>
        <dbReference type="ARBA" id="ARBA00004651"/>
    </source>
</evidence>
<dbReference type="Pfam" id="PF00953">
    <property type="entry name" value="Glycos_transf_4"/>
    <property type="match status" value="1"/>
</dbReference>
<dbReference type="Proteomes" id="UP001595457">
    <property type="component" value="Unassembled WGS sequence"/>
</dbReference>
<evidence type="ECO:0000256" key="7">
    <source>
        <dbReference type="SAM" id="Phobius"/>
    </source>
</evidence>
<sequence>MTVLWLLAAVAGFSFLLTWQLRRYALARSLMDIPNARSSHSLPTPRGGGVAIVLSFLAAMPLLVAEGGIGWSMMWGVLGACGGVALIGFIDDHSHIAARWRLLGHFSGAFWGLYWLKGLPGLEVLGFSLELGWFGHVLAAFFLVWLLNLYNFMDGIDGIASVEAICVCLGGALLYLLLGQMERAVLPLLLVAAVLGFVAWNFPFARIFMGDAGSGFLGMALGLLLLQAAWSNPKLLWSWMILLGVFIVDATWTLLRRFFRGEKIYEAHRSHAYQYASRHLGRHWPVTVAVLVMNLAWLMPIALWVGLGDLDGVLGLILAYLPLLILAVKYKAGKQEVSDSSYPAAEGQGV</sequence>
<protein>
    <submittedName>
        <fullName evidence="8">Glycosyltransferase family 4 protein</fullName>
    </submittedName>
</protein>
<comment type="caution">
    <text evidence="8">The sequence shown here is derived from an EMBL/GenBank/DDBJ whole genome shotgun (WGS) entry which is preliminary data.</text>
</comment>
<evidence type="ECO:0000313" key="9">
    <source>
        <dbReference type="Proteomes" id="UP001595457"/>
    </source>
</evidence>